<feature type="region of interest" description="Disordered" evidence="1">
    <location>
        <begin position="1"/>
        <end position="39"/>
    </location>
</feature>
<sequence>MARRASEHPARGVARRARRLQTEEHQHHPMRSPWPAPRTPPSLELHTAALPRPRTSVLIRHGAGLSPGETTLKDRMRATSSVASCAAVLGATWRSIRCSRRSARPTVTASVGYELCKEGEPVSTGKLNPPNQALFELIKANRGKTVTSKQILEVTKWQASTWKTHWSKGVYAPFLSEKSKTEYLVTAAAELDEPTFHRRVSQNHQAREFGANCKNPLARALLHKAKDNMTLALELYNRPSLDNRLDGFCVLFCMAWEQLLKAEIIEASGEEKIYRAPAEKGKRRETISLEVALNQRFQENDPVRKNVGLIAEFRHEATHLLMRELQGVMSRVFQSGVMNFARRFLATTGHPLFPVSSAGLLSLVSDFDTEPDVITLRQMYGQTTGDEIAGLLKTISAEIKKQDNVAFAVPIGYSLVLTKKESEGDIKLVPGNDASHEGTIIEKAVPIEHKYPYKATGAAVEVAKQTGKMFTMHSFVAVCHVENWRKSNNEYHHEMIHPMKYHVYSKKAVEFCVAKLKSDPAYLEKVLTSYSASVQKKGKKKAVA</sequence>
<name>S9Q4P8_CYSF2</name>
<feature type="compositionally biased region" description="Basic and acidic residues" evidence="1">
    <location>
        <begin position="1"/>
        <end position="10"/>
    </location>
</feature>
<comment type="caution">
    <text evidence="3">The sequence shown here is derived from an EMBL/GenBank/DDBJ whole genome shotgun (WGS) entry which is preliminary data.</text>
</comment>
<dbReference type="EMBL" id="ANAH02000066">
    <property type="protein sequence ID" value="EPX56319.1"/>
    <property type="molecule type" value="Genomic_DNA"/>
</dbReference>
<protein>
    <recommendedName>
        <fullName evidence="2">DUF3644 domain-containing protein</fullName>
    </recommendedName>
</protein>
<proteinExistence type="predicted"/>
<organism evidence="3 4">
    <name type="scientific">Cystobacter fuscus (strain ATCC 25194 / DSM 2262 / NBRC 100088 / M29)</name>
    <dbReference type="NCBI Taxonomy" id="1242864"/>
    <lineage>
        <taxon>Bacteria</taxon>
        <taxon>Pseudomonadati</taxon>
        <taxon>Myxococcota</taxon>
        <taxon>Myxococcia</taxon>
        <taxon>Myxococcales</taxon>
        <taxon>Cystobacterineae</taxon>
        <taxon>Archangiaceae</taxon>
        <taxon>Cystobacter</taxon>
    </lineage>
</organism>
<reference evidence="3" key="1">
    <citation type="submission" date="2013-05" db="EMBL/GenBank/DDBJ databases">
        <title>Genome assembly of Cystobacter fuscus DSM 2262.</title>
        <authorList>
            <person name="Sharma G."/>
            <person name="Khatri I."/>
            <person name="Kaur C."/>
            <person name="Mayilraj S."/>
            <person name="Subramanian S."/>
        </authorList>
    </citation>
    <scope>NUCLEOTIDE SEQUENCE [LARGE SCALE GENOMIC DNA]</scope>
    <source>
        <strain evidence="3">DSM 2262</strain>
    </source>
</reference>
<evidence type="ECO:0000313" key="3">
    <source>
        <dbReference type="EMBL" id="EPX56319.1"/>
    </source>
</evidence>
<feature type="domain" description="DUF3644" evidence="2">
    <location>
        <begin position="221"/>
        <end position="396"/>
    </location>
</feature>
<dbReference type="InterPro" id="IPR022104">
    <property type="entry name" value="DUF3644"/>
</dbReference>
<gene>
    <name evidence="3" type="ORF">D187_007661</name>
</gene>
<dbReference type="Pfam" id="PF12358">
    <property type="entry name" value="DUF3644"/>
    <property type="match status" value="1"/>
</dbReference>
<dbReference type="Proteomes" id="UP000011682">
    <property type="component" value="Unassembled WGS sequence"/>
</dbReference>
<keyword evidence="4" id="KW-1185">Reference proteome</keyword>
<evidence type="ECO:0000313" key="4">
    <source>
        <dbReference type="Proteomes" id="UP000011682"/>
    </source>
</evidence>
<evidence type="ECO:0000256" key="1">
    <source>
        <dbReference type="SAM" id="MobiDB-lite"/>
    </source>
</evidence>
<dbReference type="AlphaFoldDB" id="S9Q4P8"/>
<accession>S9Q4P8</accession>
<dbReference type="eggNOG" id="ENOG502Z8HD">
    <property type="taxonomic scope" value="Bacteria"/>
</dbReference>
<evidence type="ECO:0000259" key="2">
    <source>
        <dbReference type="Pfam" id="PF12358"/>
    </source>
</evidence>